<reference evidence="2" key="1">
    <citation type="submission" date="2020-05" db="EMBL/GenBank/DDBJ databases">
        <authorList>
            <person name="Chiriac C."/>
            <person name="Salcher M."/>
            <person name="Ghai R."/>
            <person name="Kavagutti S V."/>
        </authorList>
    </citation>
    <scope>NUCLEOTIDE SEQUENCE</scope>
</reference>
<dbReference type="EMBL" id="CAFBMK010000246">
    <property type="protein sequence ID" value="CAB4941076.1"/>
    <property type="molecule type" value="Genomic_DNA"/>
</dbReference>
<accession>A0A6J7JD03</accession>
<dbReference type="CDD" id="cd00093">
    <property type="entry name" value="HTH_XRE"/>
    <property type="match status" value="2"/>
</dbReference>
<dbReference type="PROSITE" id="PS50943">
    <property type="entry name" value="HTH_CROC1"/>
    <property type="match status" value="2"/>
</dbReference>
<dbReference type="Gene3D" id="1.10.260.40">
    <property type="entry name" value="lambda repressor-like DNA-binding domains"/>
    <property type="match status" value="2"/>
</dbReference>
<dbReference type="SMART" id="SM00530">
    <property type="entry name" value="HTH_XRE"/>
    <property type="match status" value="2"/>
</dbReference>
<feature type="domain" description="HTH cro/C1-type" evidence="1">
    <location>
        <begin position="68"/>
        <end position="99"/>
    </location>
</feature>
<dbReference type="GO" id="GO:0009307">
    <property type="term" value="P:DNA restriction-modification system"/>
    <property type="evidence" value="ECO:0007669"/>
    <property type="project" value="InterPro"/>
</dbReference>
<dbReference type="InterPro" id="IPR008593">
    <property type="entry name" value="Dam_MeTrfase"/>
</dbReference>
<dbReference type="AlphaFoldDB" id="A0A6J7JD03"/>
<feature type="domain" description="HTH cro/C1-type" evidence="1">
    <location>
        <begin position="6"/>
        <end position="58"/>
    </location>
</feature>
<dbReference type="InterPro" id="IPR010982">
    <property type="entry name" value="Lambda_DNA-bd_dom_sf"/>
</dbReference>
<protein>
    <submittedName>
        <fullName evidence="2">Unannotated protein</fullName>
    </submittedName>
</protein>
<evidence type="ECO:0000259" key="1">
    <source>
        <dbReference type="PROSITE" id="PS50943"/>
    </source>
</evidence>
<sequence>MLIAELREARRAKGWTQARLAERIGVSSQTVKRLEKGIGSTSNLLASMRALEFTLTGVGAGATLTEQLQARRRRQGLSMAEVAMRAKLSRTTVADLERGGGSVASLLRLLDALAPRARRRAPERAYWGQAEKADRDSRFTPSSFLAPIYEAFGAIDLDPCGHELSPVVARRRLVPEHGADGLTDTWTGRLVYLNPPFSQLLVWLRRAHEQWRAGNVETVVGLVPVRTDSSWFHEVFSSDADIFLLKGRVSFLDTKGKKQPTPFSLMIFTLGAGPEQKRRFAELVPGFWLSRDHAPRD</sequence>
<dbReference type="Pfam" id="PF01381">
    <property type="entry name" value="HTH_3"/>
    <property type="match status" value="2"/>
</dbReference>
<proteinExistence type="predicted"/>
<dbReference type="GO" id="GO:0003677">
    <property type="term" value="F:DNA binding"/>
    <property type="evidence" value="ECO:0007669"/>
    <property type="project" value="InterPro"/>
</dbReference>
<dbReference type="InterPro" id="IPR001387">
    <property type="entry name" value="Cro/C1-type_HTH"/>
</dbReference>
<evidence type="ECO:0000313" key="2">
    <source>
        <dbReference type="EMBL" id="CAB4941076.1"/>
    </source>
</evidence>
<gene>
    <name evidence="2" type="ORF">UFOPK3564_02954</name>
</gene>
<organism evidence="2">
    <name type="scientific">freshwater metagenome</name>
    <dbReference type="NCBI Taxonomy" id="449393"/>
    <lineage>
        <taxon>unclassified sequences</taxon>
        <taxon>metagenomes</taxon>
        <taxon>ecological metagenomes</taxon>
    </lineage>
</organism>
<dbReference type="Pfam" id="PF05869">
    <property type="entry name" value="Dam"/>
    <property type="match status" value="1"/>
</dbReference>
<name>A0A6J7JD03_9ZZZZ</name>
<dbReference type="SUPFAM" id="SSF47413">
    <property type="entry name" value="lambda repressor-like DNA-binding domains"/>
    <property type="match status" value="2"/>
</dbReference>
<dbReference type="GO" id="GO:0009007">
    <property type="term" value="F:site-specific DNA-methyltransferase (adenine-specific) activity"/>
    <property type="evidence" value="ECO:0007669"/>
    <property type="project" value="InterPro"/>
</dbReference>